<keyword evidence="5 7" id="KW-1133">Transmembrane helix</keyword>
<feature type="transmembrane region" description="Helical" evidence="7">
    <location>
        <begin position="360"/>
        <end position="383"/>
    </location>
</feature>
<dbReference type="CDD" id="cd06173">
    <property type="entry name" value="MFS_MefA_like"/>
    <property type="match status" value="1"/>
</dbReference>
<feature type="transmembrane region" description="Helical" evidence="7">
    <location>
        <begin position="153"/>
        <end position="173"/>
    </location>
</feature>
<feature type="domain" description="Major facilitator superfamily (MFS) profile" evidence="8">
    <location>
        <begin position="21"/>
        <end position="415"/>
    </location>
</feature>
<dbReference type="SUPFAM" id="SSF103473">
    <property type="entry name" value="MFS general substrate transporter"/>
    <property type="match status" value="1"/>
</dbReference>
<sequence>MEAVVEQQREKQSPAIWKNRNFLFLWIAGLCSSFGLSIFMFSEAWYVVEVMGLEASLGLVFIASSIPRVLFMMIGGAVADRFSKSVIMFLSDILRAGVAIALVMWLLFGDVSIWSFVTFALIFGILDAFFWPANGGLLPALVSKEQLTRANSVIQMTSQSSFIVGPMLAGAVIALGSYVIAFSATAALLIIASIAILLIRTSKKKTETTDQENHGSQLLKSIKEGISYVKTSSFLLALILFAVFINLFLVGPLQMGLPLFVKNVLGGTSLDFSYLEGTLAGGMLIGSIIIGVLNVQKRRGLLVIIAVGFNGLVFTLFSFTSELWQSLALIALLGTTFSVINIPIIAAIQTIVKEEMMGRVMSLLSMASLGLVPVSFAITSMVLSLGVDITTIMLSGGALVVILAILIYAKVPGLRDFD</sequence>
<keyword evidence="2" id="KW-0813">Transport</keyword>
<gene>
    <name evidence="9" type="ORF">L2716_08570</name>
</gene>
<feature type="transmembrane region" description="Helical" evidence="7">
    <location>
        <begin position="326"/>
        <end position="348"/>
    </location>
</feature>
<dbReference type="PANTHER" id="PTHR23513">
    <property type="entry name" value="INTEGRAL MEMBRANE EFFLUX PROTEIN-RELATED"/>
    <property type="match status" value="1"/>
</dbReference>
<dbReference type="RefSeq" id="WP_236333660.1">
    <property type="nucleotide sequence ID" value="NZ_JAKIJS010000001.1"/>
</dbReference>
<evidence type="ECO:0000313" key="9">
    <source>
        <dbReference type="EMBL" id="MCF6137782.1"/>
    </source>
</evidence>
<feature type="transmembrane region" description="Helical" evidence="7">
    <location>
        <begin position="86"/>
        <end position="107"/>
    </location>
</feature>
<comment type="caution">
    <text evidence="9">The sequence shown here is derived from an EMBL/GenBank/DDBJ whole genome shotgun (WGS) entry which is preliminary data.</text>
</comment>
<evidence type="ECO:0000256" key="6">
    <source>
        <dbReference type="ARBA" id="ARBA00023136"/>
    </source>
</evidence>
<keyword evidence="6 7" id="KW-0472">Membrane</keyword>
<evidence type="ECO:0000256" key="1">
    <source>
        <dbReference type="ARBA" id="ARBA00004651"/>
    </source>
</evidence>
<feature type="transmembrane region" description="Helical" evidence="7">
    <location>
        <begin position="53"/>
        <end position="74"/>
    </location>
</feature>
<dbReference type="EMBL" id="JAKIJS010000001">
    <property type="protein sequence ID" value="MCF6137782.1"/>
    <property type="molecule type" value="Genomic_DNA"/>
</dbReference>
<evidence type="ECO:0000256" key="7">
    <source>
        <dbReference type="SAM" id="Phobius"/>
    </source>
</evidence>
<dbReference type="Proteomes" id="UP001649381">
    <property type="component" value="Unassembled WGS sequence"/>
</dbReference>
<comment type="subcellular location">
    <subcellularLocation>
        <location evidence="1">Cell membrane</location>
        <topology evidence="1">Multi-pass membrane protein</topology>
    </subcellularLocation>
</comment>
<proteinExistence type="predicted"/>
<evidence type="ECO:0000313" key="10">
    <source>
        <dbReference type="Proteomes" id="UP001649381"/>
    </source>
</evidence>
<keyword evidence="10" id="KW-1185">Reference proteome</keyword>
<organism evidence="9 10">
    <name type="scientific">Pseudalkalibacillus berkeleyi</name>
    <dbReference type="NCBI Taxonomy" id="1069813"/>
    <lineage>
        <taxon>Bacteria</taxon>
        <taxon>Bacillati</taxon>
        <taxon>Bacillota</taxon>
        <taxon>Bacilli</taxon>
        <taxon>Bacillales</taxon>
        <taxon>Fictibacillaceae</taxon>
        <taxon>Pseudalkalibacillus</taxon>
    </lineage>
</organism>
<name>A0ABS9H1U0_9BACL</name>
<dbReference type="PROSITE" id="PS50850">
    <property type="entry name" value="MFS"/>
    <property type="match status" value="1"/>
</dbReference>
<feature type="transmembrane region" description="Helical" evidence="7">
    <location>
        <begin position="21"/>
        <end position="41"/>
    </location>
</feature>
<feature type="transmembrane region" description="Helical" evidence="7">
    <location>
        <begin position="273"/>
        <end position="293"/>
    </location>
</feature>
<reference evidence="9 10" key="1">
    <citation type="submission" date="2022-01" db="EMBL/GenBank/DDBJ databases">
        <title>Alkalihalobacillus sp. EGI L200015, a novel bacterium isolated from a salt lake sediment.</title>
        <authorList>
            <person name="Gao L."/>
            <person name="Fang B.-Z."/>
            <person name="Li W.-J."/>
        </authorList>
    </citation>
    <scope>NUCLEOTIDE SEQUENCE [LARGE SCALE GENOMIC DNA]</scope>
    <source>
        <strain evidence="9 10">KCTC 12718</strain>
    </source>
</reference>
<protein>
    <submittedName>
        <fullName evidence="9">MFS transporter</fullName>
    </submittedName>
</protein>
<accession>A0ABS9H1U0</accession>
<dbReference type="PANTHER" id="PTHR23513:SF6">
    <property type="entry name" value="MAJOR FACILITATOR SUPERFAMILY ASSOCIATED DOMAIN-CONTAINING PROTEIN"/>
    <property type="match status" value="1"/>
</dbReference>
<evidence type="ECO:0000256" key="5">
    <source>
        <dbReference type="ARBA" id="ARBA00022989"/>
    </source>
</evidence>
<keyword evidence="4 7" id="KW-0812">Transmembrane</keyword>
<dbReference type="InterPro" id="IPR011701">
    <property type="entry name" value="MFS"/>
</dbReference>
<evidence type="ECO:0000256" key="3">
    <source>
        <dbReference type="ARBA" id="ARBA00022475"/>
    </source>
</evidence>
<evidence type="ECO:0000256" key="2">
    <source>
        <dbReference type="ARBA" id="ARBA00022448"/>
    </source>
</evidence>
<feature type="transmembrane region" description="Helical" evidence="7">
    <location>
        <begin position="389"/>
        <end position="409"/>
    </location>
</feature>
<feature type="transmembrane region" description="Helical" evidence="7">
    <location>
        <begin position="113"/>
        <end position="132"/>
    </location>
</feature>
<dbReference type="Pfam" id="PF07690">
    <property type="entry name" value="MFS_1"/>
    <property type="match status" value="1"/>
</dbReference>
<evidence type="ECO:0000259" key="8">
    <source>
        <dbReference type="PROSITE" id="PS50850"/>
    </source>
</evidence>
<dbReference type="InterPro" id="IPR036259">
    <property type="entry name" value="MFS_trans_sf"/>
</dbReference>
<feature type="transmembrane region" description="Helical" evidence="7">
    <location>
        <begin position="300"/>
        <end position="320"/>
    </location>
</feature>
<evidence type="ECO:0000256" key="4">
    <source>
        <dbReference type="ARBA" id="ARBA00022692"/>
    </source>
</evidence>
<feature type="transmembrane region" description="Helical" evidence="7">
    <location>
        <begin position="179"/>
        <end position="199"/>
    </location>
</feature>
<dbReference type="Gene3D" id="1.20.1250.20">
    <property type="entry name" value="MFS general substrate transporter like domains"/>
    <property type="match status" value="2"/>
</dbReference>
<dbReference type="InterPro" id="IPR020846">
    <property type="entry name" value="MFS_dom"/>
</dbReference>
<keyword evidence="3" id="KW-1003">Cell membrane</keyword>
<feature type="transmembrane region" description="Helical" evidence="7">
    <location>
        <begin position="233"/>
        <end position="253"/>
    </location>
</feature>